<reference evidence="1" key="1">
    <citation type="submission" date="2020-06" db="EMBL/GenBank/DDBJ databases">
        <authorList>
            <person name="Li T."/>
            <person name="Hu X."/>
            <person name="Zhang T."/>
            <person name="Song X."/>
            <person name="Zhang H."/>
            <person name="Dai N."/>
            <person name="Sheng W."/>
            <person name="Hou X."/>
            <person name="Wei L."/>
        </authorList>
    </citation>
    <scope>NUCLEOTIDE SEQUENCE</scope>
    <source>
        <strain evidence="1">G02</strain>
        <tissue evidence="1">Leaf</tissue>
    </source>
</reference>
<gene>
    <name evidence="1" type="ORF">Sradi_3671900</name>
</gene>
<evidence type="ECO:0000313" key="1">
    <source>
        <dbReference type="EMBL" id="KAL0367818.1"/>
    </source>
</evidence>
<proteinExistence type="predicted"/>
<accession>A0AAW2QJ25</accession>
<organism evidence="1">
    <name type="scientific">Sesamum radiatum</name>
    <name type="common">Black benniseed</name>
    <dbReference type="NCBI Taxonomy" id="300843"/>
    <lineage>
        <taxon>Eukaryota</taxon>
        <taxon>Viridiplantae</taxon>
        <taxon>Streptophyta</taxon>
        <taxon>Embryophyta</taxon>
        <taxon>Tracheophyta</taxon>
        <taxon>Spermatophyta</taxon>
        <taxon>Magnoliopsida</taxon>
        <taxon>eudicotyledons</taxon>
        <taxon>Gunneridae</taxon>
        <taxon>Pentapetalae</taxon>
        <taxon>asterids</taxon>
        <taxon>lamiids</taxon>
        <taxon>Lamiales</taxon>
        <taxon>Pedaliaceae</taxon>
        <taxon>Sesamum</taxon>
    </lineage>
</organism>
<reference evidence="1" key="2">
    <citation type="journal article" date="2024" name="Plant">
        <title>Genomic evolution and insights into agronomic trait innovations of Sesamum species.</title>
        <authorList>
            <person name="Miao H."/>
            <person name="Wang L."/>
            <person name="Qu L."/>
            <person name="Liu H."/>
            <person name="Sun Y."/>
            <person name="Le M."/>
            <person name="Wang Q."/>
            <person name="Wei S."/>
            <person name="Zheng Y."/>
            <person name="Lin W."/>
            <person name="Duan Y."/>
            <person name="Cao H."/>
            <person name="Xiong S."/>
            <person name="Wang X."/>
            <person name="Wei L."/>
            <person name="Li C."/>
            <person name="Ma Q."/>
            <person name="Ju M."/>
            <person name="Zhao R."/>
            <person name="Li G."/>
            <person name="Mu C."/>
            <person name="Tian Q."/>
            <person name="Mei H."/>
            <person name="Zhang T."/>
            <person name="Gao T."/>
            <person name="Zhang H."/>
        </authorList>
    </citation>
    <scope>NUCLEOTIDE SEQUENCE</scope>
    <source>
        <strain evidence="1">G02</strain>
    </source>
</reference>
<dbReference type="EMBL" id="JACGWJ010000015">
    <property type="protein sequence ID" value="KAL0367818.1"/>
    <property type="molecule type" value="Genomic_DNA"/>
</dbReference>
<dbReference type="AlphaFoldDB" id="A0AAW2QJ25"/>
<comment type="caution">
    <text evidence="1">The sequence shown here is derived from an EMBL/GenBank/DDBJ whole genome shotgun (WGS) entry which is preliminary data.</text>
</comment>
<sequence length="56" mass="6118">MIAIARPYFKHGFAACEDQFLTHGYPPNGEDPSFIDFGAAMENAPNPFARMSTPIG</sequence>
<protein>
    <submittedName>
        <fullName evidence="1">Uncharacterized protein</fullName>
    </submittedName>
</protein>
<name>A0AAW2QJ25_SESRA</name>